<dbReference type="Proteomes" id="UP000886611">
    <property type="component" value="Unassembled WGS sequence"/>
</dbReference>
<keyword evidence="5 11" id="KW-0812">Transmembrane</keyword>
<dbReference type="AlphaFoldDB" id="A0A8X8BEB9"/>
<dbReference type="Pfam" id="PF00100">
    <property type="entry name" value="Zona_pellucida"/>
    <property type="match status" value="1"/>
</dbReference>
<keyword evidence="6 11" id="KW-1133">Transmembrane helix</keyword>
<evidence type="ECO:0000259" key="12">
    <source>
        <dbReference type="PROSITE" id="PS51034"/>
    </source>
</evidence>
<dbReference type="InterPro" id="IPR051148">
    <property type="entry name" value="Zona_Pellucida_Domain_gp"/>
</dbReference>
<dbReference type="GO" id="GO:0035805">
    <property type="term" value="C:egg coat"/>
    <property type="evidence" value="ECO:0007669"/>
    <property type="project" value="UniProtKB-SubCell"/>
</dbReference>
<dbReference type="GO" id="GO:0005886">
    <property type="term" value="C:plasma membrane"/>
    <property type="evidence" value="ECO:0007669"/>
    <property type="project" value="UniProtKB-SubCell"/>
</dbReference>
<keyword evidence="14" id="KW-1185">Reference proteome</keyword>
<gene>
    <name evidence="13" type="primary">Zp2_2</name>
    <name evidence="13" type="ORF">GTO96_0007952</name>
</gene>
<keyword evidence="3" id="KW-0272">Extracellular matrix</keyword>
<feature type="non-terminal residue" evidence="13">
    <location>
        <position position="1"/>
    </location>
</feature>
<evidence type="ECO:0000256" key="9">
    <source>
        <dbReference type="ARBA" id="ARBA00023279"/>
    </source>
</evidence>
<keyword evidence="9" id="KW-0278">Fertilization</keyword>
<evidence type="ECO:0000256" key="8">
    <source>
        <dbReference type="ARBA" id="ARBA00023157"/>
    </source>
</evidence>
<evidence type="ECO:0000313" key="13">
    <source>
        <dbReference type="EMBL" id="KAG2455578.1"/>
    </source>
</evidence>
<dbReference type="GO" id="GO:0060468">
    <property type="term" value="P:prevention of polyspermy"/>
    <property type="evidence" value="ECO:0007669"/>
    <property type="project" value="TreeGrafter"/>
</dbReference>
<evidence type="ECO:0000256" key="4">
    <source>
        <dbReference type="ARBA" id="ARBA00022685"/>
    </source>
</evidence>
<evidence type="ECO:0000256" key="2">
    <source>
        <dbReference type="ARBA" id="ARBA00022475"/>
    </source>
</evidence>
<feature type="domain" description="ZP" evidence="12">
    <location>
        <begin position="1"/>
        <end position="148"/>
    </location>
</feature>
<dbReference type="GO" id="GO:0007339">
    <property type="term" value="P:binding of sperm to zona pellucida"/>
    <property type="evidence" value="ECO:0007669"/>
    <property type="project" value="TreeGrafter"/>
</dbReference>
<protein>
    <submittedName>
        <fullName evidence="13">ZP2 protein</fullName>
    </submittedName>
</protein>
<evidence type="ECO:0000256" key="10">
    <source>
        <dbReference type="ARBA" id="ARBA00024183"/>
    </source>
</evidence>
<evidence type="ECO:0000256" key="6">
    <source>
        <dbReference type="ARBA" id="ARBA00022989"/>
    </source>
</evidence>
<accession>A0A8X8BEB9</accession>
<comment type="caution">
    <text evidence="13">The sequence shown here is derived from an EMBL/GenBank/DDBJ whole genome shotgun (WGS) entry which is preliminary data.</text>
</comment>
<proteinExistence type="predicted"/>
<dbReference type="Gene3D" id="2.60.40.4100">
    <property type="entry name" value="Zona pellucida, ZP-C domain"/>
    <property type="match status" value="1"/>
</dbReference>
<dbReference type="InterPro" id="IPR042235">
    <property type="entry name" value="ZP-C_dom"/>
</dbReference>
<dbReference type="PANTHER" id="PTHR23343">
    <property type="entry name" value="ZONA PELLUCIDA SPERM-BINDING PROTEIN"/>
    <property type="match status" value="1"/>
</dbReference>
<dbReference type="PROSITE" id="PS51034">
    <property type="entry name" value="ZP_2"/>
    <property type="match status" value="1"/>
</dbReference>
<dbReference type="GO" id="GO:0035804">
    <property type="term" value="F:structural constituent of egg coat"/>
    <property type="evidence" value="ECO:0007669"/>
    <property type="project" value="TreeGrafter"/>
</dbReference>
<evidence type="ECO:0000256" key="11">
    <source>
        <dbReference type="SAM" id="Phobius"/>
    </source>
</evidence>
<dbReference type="InterPro" id="IPR001507">
    <property type="entry name" value="ZP_dom"/>
</dbReference>
<organism evidence="13 14">
    <name type="scientific">Polypterus senegalus</name>
    <name type="common">Senegal bichir</name>
    <dbReference type="NCBI Taxonomy" id="55291"/>
    <lineage>
        <taxon>Eukaryota</taxon>
        <taxon>Metazoa</taxon>
        <taxon>Chordata</taxon>
        <taxon>Craniata</taxon>
        <taxon>Vertebrata</taxon>
        <taxon>Euteleostomi</taxon>
        <taxon>Actinopterygii</taxon>
        <taxon>Polypteriformes</taxon>
        <taxon>Polypteridae</taxon>
        <taxon>Polypterus</taxon>
    </lineage>
</organism>
<feature type="non-terminal residue" evidence="13">
    <location>
        <position position="201"/>
    </location>
</feature>
<dbReference type="PANTHER" id="PTHR23343:SF4">
    <property type="entry name" value="ZONA PELLUCIDA SPERM-BINDING PROTEIN 2"/>
    <property type="match status" value="1"/>
</dbReference>
<dbReference type="GO" id="GO:0032190">
    <property type="term" value="F:acrosin binding"/>
    <property type="evidence" value="ECO:0007669"/>
    <property type="project" value="TreeGrafter"/>
</dbReference>
<evidence type="ECO:0000256" key="3">
    <source>
        <dbReference type="ARBA" id="ARBA00022530"/>
    </source>
</evidence>
<keyword evidence="7 11" id="KW-0472">Membrane</keyword>
<keyword evidence="3" id="KW-0964">Secreted</keyword>
<evidence type="ECO:0000256" key="5">
    <source>
        <dbReference type="ARBA" id="ARBA00022692"/>
    </source>
</evidence>
<reference evidence="13 14" key="1">
    <citation type="journal article" date="2021" name="Cell">
        <title>Tracing the genetic footprints of vertebrate landing in non-teleost ray-finned fishes.</title>
        <authorList>
            <person name="Bi X."/>
            <person name="Wang K."/>
            <person name="Yang L."/>
            <person name="Pan H."/>
            <person name="Jiang H."/>
            <person name="Wei Q."/>
            <person name="Fang M."/>
            <person name="Yu H."/>
            <person name="Zhu C."/>
            <person name="Cai Y."/>
            <person name="He Y."/>
            <person name="Gan X."/>
            <person name="Zeng H."/>
            <person name="Yu D."/>
            <person name="Zhu Y."/>
            <person name="Jiang H."/>
            <person name="Qiu Q."/>
            <person name="Yang H."/>
            <person name="Zhang Y.E."/>
            <person name="Wang W."/>
            <person name="Zhu M."/>
            <person name="He S."/>
            <person name="Zhang G."/>
        </authorList>
    </citation>
    <scope>NUCLEOTIDE SEQUENCE [LARGE SCALE GENOMIC DNA]</scope>
    <source>
        <strain evidence="13">Bchr_013</strain>
    </source>
</reference>
<keyword evidence="2" id="KW-1003">Cell membrane</keyword>
<evidence type="ECO:0000313" key="14">
    <source>
        <dbReference type="Proteomes" id="UP000886611"/>
    </source>
</evidence>
<feature type="transmembrane region" description="Helical" evidence="11">
    <location>
        <begin position="169"/>
        <end position="194"/>
    </location>
</feature>
<comment type="subcellular location">
    <subcellularLocation>
        <location evidence="1">Cell membrane</location>
        <topology evidence="1">Single-pass type I membrane protein</topology>
    </subcellularLocation>
    <subcellularLocation>
        <location evidence="10">Zona pellucida</location>
    </subcellularLocation>
</comment>
<sequence length="201" mass="22307">MEETLGKAERDPFPDEMFQIPYRDQDYPVVKYLRDPIYLEVQVLNRQDPNIELVLENCWATASPNPSSLPRWTVIAAGCAYGGDDYPTVMHLMSDFTGIQFPSHYKRFDVKAFAFVSSFSGEQDHAILGEVVSSLPGPVAVMKKSISKGGIITTDSSSKQLKVQTGQPLWTTLLVVGVVLMVATLAFACFASGFQRNKFTK</sequence>
<evidence type="ECO:0000256" key="7">
    <source>
        <dbReference type="ARBA" id="ARBA00023136"/>
    </source>
</evidence>
<name>A0A8X8BEB9_POLSE</name>
<dbReference type="InterPro" id="IPR055355">
    <property type="entry name" value="ZP-C"/>
</dbReference>
<keyword evidence="8" id="KW-1015">Disulfide bond</keyword>
<evidence type="ECO:0000256" key="1">
    <source>
        <dbReference type="ARBA" id="ARBA00004251"/>
    </source>
</evidence>
<keyword evidence="4" id="KW-0165">Cleavage on pair of basic residues</keyword>
<dbReference type="EMBL" id="JAATIS010009265">
    <property type="protein sequence ID" value="KAG2455578.1"/>
    <property type="molecule type" value="Genomic_DNA"/>
</dbReference>